<protein>
    <submittedName>
        <fullName evidence="10">Mechanosensitive ion channel</fullName>
    </submittedName>
</protein>
<evidence type="ECO:0000259" key="9">
    <source>
        <dbReference type="Pfam" id="PF21088"/>
    </source>
</evidence>
<dbReference type="Proteomes" id="UP000786183">
    <property type="component" value="Unassembled WGS sequence"/>
</dbReference>
<keyword evidence="2" id="KW-1003">Cell membrane</keyword>
<organism evidence="10 11">
    <name type="scientific">Campylobacter canadensis</name>
    <dbReference type="NCBI Taxonomy" id="449520"/>
    <lineage>
        <taxon>Bacteria</taxon>
        <taxon>Pseudomonadati</taxon>
        <taxon>Campylobacterota</taxon>
        <taxon>Epsilonproteobacteria</taxon>
        <taxon>Campylobacterales</taxon>
        <taxon>Campylobacteraceae</taxon>
        <taxon>Campylobacter</taxon>
    </lineage>
</organism>
<evidence type="ECO:0000256" key="3">
    <source>
        <dbReference type="ARBA" id="ARBA00022692"/>
    </source>
</evidence>
<keyword evidence="6" id="KW-0175">Coiled coil</keyword>
<feature type="transmembrane region" description="Helical" evidence="7">
    <location>
        <begin position="285"/>
        <end position="301"/>
    </location>
</feature>
<evidence type="ECO:0000256" key="1">
    <source>
        <dbReference type="ARBA" id="ARBA00004651"/>
    </source>
</evidence>
<accession>A0ABS7WPC0</accession>
<dbReference type="Pfam" id="PF21088">
    <property type="entry name" value="MS_channel_1st"/>
    <property type="match status" value="1"/>
</dbReference>
<dbReference type="EMBL" id="JACGBB010000001">
    <property type="protein sequence ID" value="MBZ7986609.1"/>
    <property type="molecule type" value="Genomic_DNA"/>
</dbReference>
<dbReference type="InterPro" id="IPR006685">
    <property type="entry name" value="MscS_channel_2nd"/>
</dbReference>
<comment type="subcellular location">
    <subcellularLocation>
        <location evidence="1">Cell membrane</location>
        <topology evidence="1">Multi-pass membrane protein</topology>
    </subcellularLocation>
</comment>
<dbReference type="PANTHER" id="PTHR30566">
    <property type="entry name" value="YNAI-RELATED MECHANOSENSITIVE ION CHANNEL"/>
    <property type="match status" value="1"/>
</dbReference>
<evidence type="ECO:0000256" key="5">
    <source>
        <dbReference type="ARBA" id="ARBA00023136"/>
    </source>
</evidence>
<dbReference type="Gene3D" id="2.30.30.60">
    <property type="match status" value="1"/>
</dbReference>
<proteinExistence type="predicted"/>
<evidence type="ECO:0000259" key="8">
    <source>
        <dbReference type="Pfam" id="PF00924"/>
    </source>
</evidence>
<dbReference type="InterPro" id="IPR049142">
    <property type="entry name" value="MS_channel_1st"/>
</dbReference>
<gene>
    <name evidence="10" type="ORF">AVCANL283_00585</name>
</gene>
<evidence type="ECO:0000256" key="4">
    <source>
        <dbReference type="ARBA" id="ARBA00022989"/>
    </source>
</evidence>
<evidence type="ECO:0000256" key="6">
    <source>
        <dbReference type="SAM" id="Coils"/>
    </source>
</evidence>
<feature type="domain" description="Mechanosensitive ion channel MscS" evidence="8">
    <location>
        <begin position="303"/>
        <end position="384"/>
    </location>
</feature>
<reference evidence="10 11" key="1">
    <citation type="submission" date="2020-07" db="EMBL/GenBank/DDBJ databases">
        <title>Transfer of Campylobacter canadensis to the novel genus Avispirillum gen. nov., that also includes two novel species recovered from migratory waterfowl: Avispirillum anseris sp. nov. and Avispirillum brantae sp. nov.</title>
        <authorList>
            <person name="Miller W.G."/>
            <person name="Chapman M.H."/>
            <person name="Yee E."/>
            <person name="Inglis G.D."/>
        </authorList>
    </citation>
    <scope>NUCLEOTIDE SEQUENCE [LARGE SCALE GENOMIC DNA]</scope>
    <source>
        <strain evidence="10 11">L283</strain>
    </source>
</reference>
<dbReference type="Pfam" id="PF00924">
    <property type="entry name" value="MS_channel_2nd"/>
    <property type="match status" value="1"/>
</dbReference>
<dbReference type="InterPro" id="IPR011066">
    <property type="entry name" value="MscS_channel_C_sf"/>
</dbReference>
<evidence type="ECO:0000313" key="11">
    <source>
        <dbReference type="Proteomes" id="UP000786183"/>
    </source>
</evidence>
<dbReference type="SUPFAM" id="SSF82689">
    <property type="entry name" value="Mechanosensitive channel protein MscS (YggB), C-terminal domain"/>
    <property type="match status" value="1"/>
</dbReference>
<feature type="domain" description="Mechanosensitive ion channel transmembrane helices 2/3" evidence="9">
    <location>
        <begin position="261"/>
        <end position="302"/>
    </location>
</feature>
<name>A0ABS7WPC0_9BACT</name>
<evidence type="ECO:0000256" key="7">
    <source>
        <dbReference type="SAM" id="Phobius"/>
    </source>
</evidence>
<evidence type="ECO:0000256" key="2">
    <source>
        <dbReference type="ARBA" id="ARBA00022475"/>
    </source>
</evidence>
<dbReference type="Gene3D" id="3.30.70.100">
    <property type="match status" value="1"/>
</dbReference>
<dbReference type="InterPro" id="IPR023408">
    <property type="entry name" value="MscS_beta-dom_sf"/>
</dbReference>
<keyword evidence="11" id="KW-1185">Reference proteome</keyword>
<dbReference type="SUPFAM" id="SSF50182">
    <property type="entry name" value="Sm-like ribonucleoproteins"/>
    <property type="match status" value="1"/>
</dbReference>
<feature type="coiled-coil region" evidence="6">
    <location>
        <begin position="73"/>
        <end position="100"/>
    </location>
</feature>
<comment type="caution">
    <text evidence="10">The sequence shown here is derived from an EMBL/GenBank/DDBJ whole genome shotgun (WGS) entry which is preliminary data.</text>
</comment>
<keyword evidence="4 7" id="KW-1133">Transmembrane helix</keyword>
<sequence length="520" mass="60673">MKKILALFLFIFYVFADNVEINTLQKEQIAQLKEQIKQVDKNLNANTIYTNYHNYLSYLSMQDEMILLKTQLSKAKKDKKEQLNLQIKQLESKIDLFKDYESYSLQKSLDLANEPSEHKKITNIYLILEGLNEKKHLLKEDKEFENKIKEFSKLISELEQKQNLLNELNKLDNSNKDELIKNTNILEEYKNTLDYANNSYAIFKAKINENLALIDKEIKNQYFSSINFSIIILCIFLIRYLVSRLIRKYVDDKDKVYSITKILNTLTFFIIALFCLFYFVENITYIVSILGFASAGLAIAMKDMFMSLLGWLTLQFGAGFHVGDRIKVTKNGVIYVGDIIDISLLKMTLYEDVTYTTLTENRRAGRIIYIPNNYIFTDLISNYNYSYLKTVWDGIDIYLDYSSNIDKAKQIILDSASLYSNAYADSAKKAIQKMRNHYQMKNSGTDAKIFVFIEQFGVRISVWYMANSREVLKMRSIISEEIIKRFKEQGDIKLAFPTQSILINSNANTPFKKDNSEDLH</sequence>
<keyword evidence="5 7" id="KW-0472">Membrane</keyword>
<feature type="transmembrane region" description="Helical" evidence="7">
    <location>
        <begin position="222"/>
        <end position="242"/>
    </location>
</feature>
<evidence type="ECO:0000313" key="10">
    <source>
        <dbReference type="EMBL" id="MBZ7986609.1"/>
    </source>
</evidence>
<keyword evidence="3 7" id="KW-0812">Transmembrane</keyword>
<dbReference type="PANTHER" id="PTHR30566:SF5">
    <property type="entry name" value="MECHANOSENSITIVE ION CHANNEL PROTEIN 1, MITOCHONDRIAL-RELATED"/>
    <property type="match status" value="1"/>
</dbReference>
<feature type="coiled-coil region" evidence="6">
    <location>
        <begin position="141"/>
        <end position="181"/>
    </location>
</feature>
<dbReference type="RefSeq" id="WP_172232393.1">
    <property type="nucleotide sequence ID" value="NZ_CP035946.1"/>
</dbReference>
<dbReference type="InterPro" id="IPR010920">
    <property type="entry name" value="LSM_dom_sf"/>
</dbReference>
<feature type="transmembrane region" description="Helical" evidence="7">
    <location>
        <begin position="262"/>
        <end position="279"/>
    </location>
</feature>